<evidence type="ECO:0000313" key="1">
    <source>
        <dbReference type="EMBL" id="KAG6591275.1"/>
    </source>
</evidence>
<accession>A0AAV6N1J9</accession>
<protein>
    <submittedName>
        <fullName evidence="1">Uncharacterized protein</fullName>
    </submittedName>
</protein>
<name>A0AAV6N1J9_9ROSI</name>
<evidence type="ECO:0000313" key="2">
    <source>
        <dbReference type="Proteomes" id="UP000685013"/>
    </source>
</evidence>
<dbReference type="AlphaFoldDB" id="A0AAV6N1J9"/>
<organism evidence="1 2">
    <name type="scientific">Cucurbita argyrosperma subsp. sororia</name>
    <dbReference type="NCBI Taxonomy" id="37648"/>
    <lineage>
        <taxon>Eukaryota</taxon>
        <taxon>Viridiplantae</taxon>
        <taxon>Streptophyta</taxon>
        <taxon>Embryophyta</taxon>
        <taxon>Tracheophyta</taxon>
        <taxon>Spermatophyta</taxon>
        <taxon>Magnoliopsida</taxon>
        <taxon>eudicotyledons</taxon>
        <taxon>Gunneridae</taxon>
        <taxon>Pentapetalae</taxon>
        <taxon>rosids</taxon>
        <taxon>fabids</taxon>
        <taxon>Cucurbitales</taxon>
        <taxon>Cucurbitaceae</taxon>
        <taxon>Cucurbiteae</taxon>
        <taxon>Cucurbita</taxon>
    </lineage>
</organism>
<sequence>MSFRFKLFSLLQNDIEPADWDNHTEAISNQQCTIDPARPYKIQPSSSRALFSASDLVKLARSPSLSLSRSPSSLHPHLFLYFSDGPPRHFGGADRRFVSLPSISYCQSTILLYRLLLNELFRVLIFFVLVDSLILPQGRCPRRFVAPQFEVSSTVPIVSCLIAID</sequence>
<dbReference type="EMBL" id="JAGKQH010000009">
    <property type="protein sequence ID" value="KAG6591275.1"/>
    <property type="molecule type" value="Genomic_DNA"/>
</dbReference>
<proteinExistence type="predicted"/>
<feature type="non-terminal residue" evidence="1">
    <location>
        <position position="1"/>
    </location>
</feature>
<gene>
    <name evidence="1" type="ORF">SDJN03_13621</name>
</gene>
<comment type="caution">
    <text evidence="1">The sequence shown here is derived from an EMBL/GenBank/DDBJ whole genome shotgun (WGS) entry which is preliminary data.</text>
</comment>
<dbReference type="Proteomes" id="UP000685013">
    <property type="component" value="Chromosome 9"/>
</dbReference>
<reference evidence="1 2" key="1">
    <citation type="journal article" date="2021" name="Hortic Res">
        <title>The domestication of Cucurbita argyrosperma as revealed by the genome of its wild relative.</title>
        <authorList>
            <person name="Barrera-Redondo J."/>
            <person name="Sanchez-de la Vega G."/>
            <person name="Aguirre-Liguori J.A."/>
            <person name="Castellanos-Morales G."/>
            <person name="Gutierrez-Guerrero Y.T."/>
            <person name="Aguirre-Dugua X."/>
            <person name="Aguirre-Planter E."/>
            <person name="Tenaillon M.I."/>
            <person name="Lira-Saade R."/>
            <person name="Eguiarte L.E."/>
        </authorList>
    </citation>
    <scope>NUCLEOTIDE SEQUENCE [LARGE SCALE GENOMIC DNA]</scope>
    <source>
        <strain evidence="1">JBR-2021</strain>
    </source>
</reference>
<keyword evidence="2" id="KW-1185">Reference proteome</keyword>